<name>A0AAV4SGY3_9ARAC</name>
<keyword evidence="2" id="KW-1185">Reference proteome</keyword>
<evidence type="ECO:0000313" key="2">
    <source>
        <dbReference type="Proteomes" id="UP001054837"/>
    </source>
</evidence>
<evidence type="ECO:0000313" key="1">
    <source>
        <dbReference type="EMBL" id="GIY31775.1"/>
    </source>
</evidence>
<organism evidence="1 2">
    <name type="scientific">Caerostris darwini</name>
    <dbReference type="NCBI Taxonomy" id="1538125"/>
    <lineage>
        <taxon>Eukaryota</taxon>
        <taxon>Metazoa</taxon>
        <taxon>Ecdysozoa</taxon>
        <taxon>Arthropoda</taxon>
        <taxon>Chelicerata</taxon>
        <taxon>Arachnida</taxon>
        <taxon>Araneae</taxon>
        <taxon>Araneomorphae</taxon>
        <taxon>Entelegynae</taxon>
        <taxon>Araneoidea</taxon>
        <taxon>Araneidae</taxon>
        <taxon>Caerostris</taxon>
    </lineage>
</organism>
<gene>
    <name evidence="1" type="ORF">CDAR_210861</name>
</gene>
<sequence>MRIPPLSPPVAISDQFPMYANICDRNLVIPDQNDNISQPLSASRRLEYGVPLKDLHTDSFSCTKLRKLTVRLGANGHWNRTLGEAAAAALKQKTR</sequence>
<accession>A0AAV4SGY3</accession>
<dbReference type="AlphaFoldDB" id="A0AAV4SGY3"/>
<proteinExistence type="predicted"/>
<dbReference type="EMBL" id="BPLQ01007718">
    <property type="protein sequence ID" value="GIY31775.1"/>
    <property type="molecule type" value="Genomic_DNA"/>
</dbReference>
<protein>
    <submittedName>
        <fullName evidence="1">Uncharacterized protein</fullName>
    </submittedName>
</protein>
<comment type="caution">
    <text evidence="1">The sequence shown here is derived from an EMBL/GenBank/DDBJ whole genome shotgun (WGS) entry which is preliminary data.</text>
</comment>
<reference evidence="1 2" key="1">
    <citation type="submission" date="2021-06" db="EMBL/GenBank/DDBJ databases">
        <title>Caerostris darwini draft genome.</title>
        <authorList>
            <person name="Kono N."/>
            <person name="Arakawa K."/>
        </authorList>
    </citation>
    <scope>NUCLEOTIDE SEQUENCE [LARGE SCALE GENOMIC DNA]</scope>
</reference>
<dbReference type="Proteomes" id="UP001054837">
    <property type="component" value="Unassembled WGS sequence"/>
</dbReference>